<dbReference type="SUPFAM" id="SSF53335">
    <property type="entry name" value="S-adenosyl-L-methionine-dependent methyltransferases"/>
    <property type="match status" value="1"/>
</dbReference>
<dbReference type="Pfam" id="PF04672">
    <property type="entry name" value="Methyltransf_19"/>
    <property type="match status" value="1"/>
</dbReference>
<name>A0A5M3VUL9_9ACTN</name>
<evidence type="ECO:0000313" key="1">
    <source>
        <dbReference type="EMBL" id="GER98772.1"/>
    </source>
</evidence>
<evidence type="ECO:0000313" key="2">
    <source>
        <dbReference type="Proteomes" id="UP000334990"/>
    </source>
</evidence>
<dbReference type="InterPro" id="IPR006764">
    <property type="entry name" value="SAM_dep_MeTrfase_SAV2177_type"/>
</dbReference>
<dbReference type="InterPro" id="IPR029063">
    <property type="entry name" value="SAM-dependent_MTases_sf"/>
</dbReference>
<dbReference type="AlphaFoldDB" id="A0A5M3VUL9"/>
<accession>A0A5M3VUL9</accession>
<protein>
    <recommendedName>
        <fullName evidence="3">S-adenosyl methyltransferase</fullName>
    </recommendedName>
</protein>
<dbReference type="PIRSF" id="PIRSF017393">
    <property type="entry name" value="MTase_SAV2177"/>
    <property type="match status" value="1"/>
</dbReference>
<dbReference type="Proteomes" id="UP000334990">
    <property type="component" value="Unassembled WGS sequence"/>
</dbReference>
<comment type="caution">
    <text evidence="1">The sequence shown here is derived from an EMBL/GenBank/DDBJ whole genome shotgun (WGS) entry which is preliminary data.</text>
</comment>
<dbReference type="RefSeq" id="WP_246238417.1">
    <property type="nucleotide sequence ID" value="NZ_BAAABN010000078.1"/>
</dbReference>
<keyword evidence="2" id="KW-1185">Reference proteome</keyword>
<gene>
    <name evidence="1" type="ORF">Acor_08360</name>
</gene>
<dbReference type="EMBL" id="BLAD01000037">
    <property type="protein sequence ID" value="GER98772.1"/>
    <property type="molecule type" value="Genomic_DNA"/>
</dbReference>
<reference evidence="1 2" key="1">
    <citation type="submission" date="2019-10" db="EMBL/GenBank/DDBJ databases">
        <title>Whole genome shotgun sequence of Acrocarpospora corrugata NBRC 13972.</title>
        <authorList>
            <person name="Ichikawa N."/>
            <person name="Kimura A."/>
            <person name="Kitahashi Y."/>
            <person name="Komaki H."/>
            <person name="Oguchi A."/>
        </authorList>
    </citation>
    <scope>NUCLEOTIDE SEQUENCE [LARGE SCALE GENOMIC DNA]</scope>
    <source>
        <strain evidence="1 2">NBRC 13972</strain>
    </source>
</reference>
<dbReference type="Gene3D" id="3.40.50.150">
    <property type="entry name" value="Vaccinia Virus protein VP39"/>
    <property type="match status" value="1"/>
</dbReference>
<sequence>MSDSHESEPIRIDTTAAHSARVYDYWLGGTTNFAADRAAGDAVLAARPGLRYSVRANRAFLVRVVSWLAGEMGVRQFLDIGTGIPNENNTHEVAQATVPGARVVYADNDPIVLAHAHELLRTSPEGATDYINGDLRDTEKLLREAAATLDFTQPVAILLLGVMHHIPDEHDPYGIVNALTAAVPSGSYLVISHPASDLLPATQGEASKRYNQHVATGQRLRSRDEVAAFFEGLELVEPGLTQWHQWRPDLNDDAPEGAITGHSGVARVP</sequence>
<evidence type="ECO:0008006" key="3">
    <source>
        <dbReference type="Google" id="ProtNLM"/>
    </source>
</evidence>
<proteinExistence type="predicted"/>
<organism evidence="1 2">
    <name type="scientific">Acrocarpospora corrugata</name>
    <dbReference type="NCBI Taxonomy" id="35763"/>
    <lineage>
        <taxon>Bacteria</taxon>
        <taxon>Bacillati</taxon>
        <taxon>Actinomycetota</taxon>
        <taxon>Actinomycetes</taxon>
        <taxon>Streptosporangiales</taxon>
        <taxon>Streptosporangiaceae</taxon>
        <taxon>Acrocarpospora</taxon>
    </lineage>
</organism>